<name>A0A9X3X052_9BACT</name>
<evidence type="ECO:0000313" key="2">
    <source>
        <dbReference type="EMBL" id="MDC3981594.1"/>
    </source>
</evidence>
<dbReference type="Proteomes" id="UP001151081">
    <property type="component" value="Unassembled WGS sequence"/>
</dbReference>
<keyword evidence="2" id="KW-0378">Hydrolase</keyword>
<dbReference type="Gene3D" id="3.40.50.1820">
    <property type="entry name" value="alpha/beta hydrolase"/>
    <property type="match status" value="1"/>
</dbReference>
<comment type="caution">
    <text evidence="2">The sequence shown here is derived from an EMBL/GenBank/DDBJ whole genome shotgun (WGS) entry which is preliminary data.</text>
</comment>
<dbReference type="InterPro" id="IPR029058">
    <property type="entry name" value="AB_hydrolase_fold"/>
</dbReference>
<evidence type="ECO:0000313" key="3">
    <source>
        <dbReference type="Proteomes" id="UP001151081"/>
    </source>
</evidence>
<protein>
    <submittedName>
        <fullName evidence="2">Alpha/beta hydrolase</fullName>
    </submittedName>
</protein>
<dbReference type="RefSeq" id="WP_272458532.1">
    <property type="nucleotide sequence ID" value="NZ_JAGTJJ010000005.1"/>
</dbReference>
<evidence type="ECO:0000259" key="1">
    <source>
        <dbReference type="Pfam" id="PF12697"/>
    </source>
</evidence>
<proteinExistence type="predicted"/>
<feature type="domain" description="AB hydrolase-1" evidence="1">
    <location>
        <begin position="22"/>
        <end position="235"/>
    </location>
</feature>
<dbReference type="AlphaFoldDB" id="A0A9X3X052"/>
<accession>A0A9X3X052</accession>
<keyword evidence="3" id="KW-1185">Reference proteome</keyword>
<dbReference type="GO" id="GO:0016787">
    <property type="term" value="F:hydrolase activity"/>
    <property type="evidence" value="ECO:0007669"/>
    <property type="project" value="UniProtKB-KW"/>
</dbReference>
<dbReference type="Pfam" id="PF12697">
    <property type="entry name" value="Abhydrolase_6"/>
    <property type="match status" value="1"/>
</dbReference>
<gene>
    <name evidence="2" type="ORF">KEG57_13860</name>
</gene>
<organism evidence="2 3">
    <name type="scientific">Polyangium jinanense</name>
    <dbReference type="NCBI Taxonomy" id="2829994"/>
    <lineage>
        <taxon>Bacteria</taxon>
        <taxon>Pseudomonadati</taxon>
        <taxon>Myxococcota</taxon>
        <taxon>Polyangia</taxon>
        <taxon>Polyangiales</taxon>
        <taxon>Polyangiaceae</taxon>
        <taxon>Polyangium</taxon>
    </lineage>
</organism>
<dbReference type="SUPFAM" id="SSF53474">
    <property type="entry name" value="alpha/beta-Hydrolases"/>
    <property type="match status" value="1"/>
</dbReference>
<dbReference type="EMBL" id="JAGTJJ010000005">
    <property type="protein sequence ID" value="MDC3981594.1"/>
    <property type="molecule type" value="Genomic_DNA"/>
</dbReference>
<dbReference type="InterPro" id="IPR000073">
    <property type="entry name" value="AB_hydrolase_1"/>
</dbReference>
<sequence>MSRRLPAIHYETYGQGIPLLLGFPIMASAWQGDPERAILKGYLDRLTDRYRVLVVDYPSLGPDIGKSEPIPAKELSAERVCSDLLVVADEVGFDRFVFWGYSWGGVVGLQLASRTDRVSTLVCGGWPPLGAPYAEMLAITRMMAAAPDVPVRVEQFVTFYESIQGWPEAEAVARISCPRMAFVGAADEMNYPGGIALRLAQTVKERRPELERLGWHVLEVPGRDHGLYTDPATVVPLVREFLDPVCG</sequence>
<reference evidence="2 3" key="1">
    <citation type="submission" date="2021-04" db="EMBL/GenBank/DDBJ databases">
        <title>Genome analysis of Polyangium sp.</title>
        <authorList>
            <person name="Li Y."/>
            <person name="Wang J."/>
        </authorList>
    </citation>
    <scope>NUCLEOTIDE SEQUENCE [LARGE SCALE GENOMIC DNA]</scope>
    <source>
        <strain evidence="2 3">SDU14</strain>
    </source>
</reference>